<evidence type="ECO:0000313" key="2">
    <source>
        <dbReference type="Proteomes" id="UP000078561"/>
    </source>
</evidence>
<organism evidence="1">
    <name type="scientific">Absidia glauca</name>
    <name type="common">Pin mould</name>
    <dbReference type="NCBI Taxonomy" id="4829"/>
    <lineage>
        <taxon>Eukaryota</taxon>
        <taxon>Fungi</taxon>
        <taxon>Fungi incertae sedis</taxon>
        <taxon>Mucoromycota</taxon>
        <taxon>Mucoromycotina</taxon>
        <taxon>Mucoromycetes</taxon>
        <taxon>Mucorales</taxon>
        <taxon>Cunninghamellaceae</taxon>
        <taxon>Absidia</taxon>
    </lineage>
</organism>
<sequence>MKGAEPFDNVTYTTCFYGYRGLPLTLLAASAYKVGQNRTHLPKNPLQFEASGETGKDNEKLEHVRAEWHQRNNGMGLRDVSRSGGGV</sequence>
<dbReference type="InParanoid" id="A0A168NM57"/>
<name>A0A168NM57_ABSGL</name>
<dbReference type="Proteomes" id="UP000078561">
    <property type="component" value="Unassembled WGS sequence"/>
</dbReference>
<evidence type="ECO:0000313" key="1">
    <source>
        <dbReference type="EMBL" id="SAM00822.1"/>
    </source>
</evidence>
<protein>
    <submittedName>
        <fullName evidence="1">Uncharacterized protein</fullName>
    </submittedName>
</protein>
<gene>
    <name evidence="1" type="primary">ABSGL_06547.1 scaffold 8371</name>
</gene>
<dbReference type="EMBL" id="LT553422">
    <property type="protein sequence ID" value="SAM00822.1"/>
    <property type="molecule type" value="Genomic_DNA"/>
</dbReference>
<reference evidence="1" key="1">
    <citation type="submission" date="2016-04" db="EMBL/GenBank/DDBJ databases">
        <authorList>
            <person name="Evans L.H."/>
            <person name="Alamgir A."/>
            <person name="Owens N."/>
            <person name="Weber N.D."/>
            <person name="Virtaneva K."/>
            <person name="Barbian K."/>
            <person name="Babar A."/>
            <person name="Rosenke K."/>
        </authorList>
    </citation>
    <scope>NUCLEOTIDE SEQUENCE [LARGE SCALE GENOMIC DNA]</scope>
    <source>
        <strain evidence="1">CBS 101.48</strain>
    </source>
</reference>
<dbReference type="OrthoDB" id="2310186at2759"/>
<dbReference type="AlphaFoldDB" id="A0A168NM57"/>
<proteinExistence type="predicted"/>
<keyword evidence="2" id="KW-1185">Reference proteome</keyword>
<accession>A0A168NM57</accession>